<dbReference type="AlphaFoldDB" id="A0A382XB40"/>
<dbReference type="Gene3D" id="2.60.40.1190">
    <property type="match status" value="1"/>
</dbReference>
<feature type="non-terminal residue" evidence="1">
    <location>
        <position position="1"/>
    </location>
</feature>
<sequence length="272" mass="30793">PMALALCCLTPISRAQESDQKLTAIFIETPITIDGNLDEPEWNLSEVADNFIQNEPDTGAPTTERTEVRLLYDNENLYLGVYCYDSAGREGLTVTQVVRDFGPGDGDHFAVVFDTFDDNRNGYVFGTNPRGAKREGQLGGDGERRTYDWDAIWQVKSKITDQGWQAEFAIPFRALRFRDIEEQVWGLNFTRRIRRKNESIHWAPIPRPYRLSKVSYAGTLQGLSGIRQGSNLYVKPYFSAPIVRREEDDVDFLPDAGLDIKYGITPGLTLDV</sequence>
<proteinExistence type="predicted"/>
<organism evidence="1">
    <name type="scientific">marine metagenome</name>
    <dbReference type="NCBI Taxonomy" id="408172"/>
    <lineage>
        <taxon>unclassified sequences</taxon>
        <taxon>metagenomes</taxon>
        <taxon>ecological metagenomes</taxon>
    </lineage>
</organism>
<evidence type="ECO:0008006" key="2">
    <source>
        <dbReference type="Google" id="ProtNLM"/>
    </source>
</evidence>
<protein>
    <recommendedName>
        <fullName evidence="2">Carbohydrate-binding domain-containing protein</fullName>
    </recommendedName>
</protein>
<feature type="non-terminal residue" evidence="1">
    <location>
        <position position="272"/>
    </location>
</feature>
<gene>
    <name evidence="1" type="ORF">METZ01_LOCUS420914</name>
</gene>
<evidence type="ECO:0000313" key="1">
    <source>
        <dbReference type="EMBL" id="SVD68060.1"/>
    </source>
</evidence>
<dbReference type="CDD" id="cd09618">
    <property type="entry name" value="CBM9_like_2"/>
    <property type="match status" value="1"/>
</dbReference>
<reference evidence="1" key="1">
    <citation type="submission" date="2018-05" db="EMBL/GenBank/DDBJ databases">
        <authorList>
            <person name="Lanie J.A."/>
            <person name="Ng W.-L."/>
            <person name="Kazmierczak K.M."/>
            <person name="Andrzejewski T.M."/>
            <person name="Davidsen T.M."/>
            <person name="Wayne K.J."/>
            <person name="Tettelin H."/>
            <person name="Glass J.I."/>
            <person name="Rusch D."/>
            <person name="Podicherti R."/>
            <person name="Tsui H.-C.T."/>
            <person name="Winkler M.E."/>
        </authorList>
    </citation>
    <scope>NUCLEOTIDE SEQUENCE</scope>
</reference>
<dbReference type="EMBL" id="UINC01166225">
    <property type="protein sequence ID" value="SVD68060.1"/>
    <property type="molecule type" value="Genomic_DNA"/>
</dbReference>
<dbReference type="SUPFAM" id="SSF49344">
    <property type="entry name" value="CBD9-like"/>
    <property type="match status" value="1"/>
</dbReference>
<accession>A0A382XB40</accession>
<name>A0A382XB40_9ZZZZ</name>